<name>A0AA88D912_FICCA</name>
<evidence type="ECO:0000313" key="3">
    <source>
        <dbReference type="Proteomes" id="UP001187192"/>
    </source>
</evidence>
<dbReference type="AlphaFoldDB" id="A0AA88D912"/>
<evidence type="ECO:0000256" key="1">
    <source>
        <dbReference type="SAM" id="MobiDB-lite"/>
    </source>
</evidence>
<dbReference type="Proteomes" id="UP001187192">
    <property type="component" value="Unassembled WGS sequence"/>
</dbReference>
<feature type="compositionally biased region" description="Gly residues" evidence="1">
    <location>
        <begin position="48"/>
        <end position="64"/>
    </location>
</feature>
<evidence type="ECO:0000313" key="2">
    <source>
        <dbReference type="EMBL" id="GMN46332.1"/>
    </source>
</evidence>
<gene>
    <name evidence="2" type="ORF">TIFTF001_015521</name>
</gene>
<accession>A0AA88D912</accession>
<sequence>MISARGDVTIANEGAESLQRDLCTSKGLDQECAPWGGGRGSGRERKGGGWGRSGEGEPGVGRGAGRARDWGASGGVVPGLGPEVGAGGGGGWVAGAKAIAVTEKTWGGNGNMSNPFSGNEERYQTDFVLDLTDTATVGEDGVTTDIVTEGDVIATVSMGRDPDGFDNRTWPVFLSPS</sequence>
<feature type="region of interest" description="Disordered" evidence="1">
    <location>
        <begin position="28"/>
        <end position="74"/>
    </location>
</feature>
<reference evidence="2" key="1">
    <citation type="submission" date="2023-07" db="EMBL/GenBank/DDBJ databases">
        <title>draft genome sequence of fig (Ficus carica).</title>
        <authorList>
            <person name="Takahashi T."/>
            <person name="Nishimura K."/>
        </authorList>
    </citation>
    <scope>NUCLEOTIDE SEQUENCE</scope>
</reference>
<proteinExistence type="predicted"/>
<dbReference type="EMBL" id="BTGU01000022">
    <property type="protein sequence ID" value="GMN46332.1"/>
    <property type="molecule type" value="Genomic_DNA"/>
</dbReference>
<comment type="caution">
    <text evidence="2">The sequence shown here is derived from an EMBL/GenBank/DDBJ whole genome shotgun (WGS) entry which is preliminary data.</text>
</comment>
<organism evidence="2 3">
    <name type="scientific">Ficus carica</name>
    <name type="common">Common fig</name>
    <dbReference type="NCBI Taxonomy" id="3494"/>
    <lineage>
        <taxon>Eukaryota</taxon>
        <taxon>Viridiplantae</taxon>
        <taxon>Streptophyta</taxon>
        <taxon>Embryophyta</taxon>
        <taxon>Tracheophyta</taxon>
        <taxon>Spermatophyta</taxon>
        <taxon>Magnoliopsida</taxon>
        <taxon>eudicotyledons</taxon>
        <taxon>Gunneridae</taxon>
        <taxon>Pentapetalae</taxon>
        <taxon>rosids</taxon>
        <taxon>fabids</taxon>
        <taxon>Rosales</taxon>
        <taxon>Moraceae</taxon>
        <taxon>Ficeae</taxon>
        <taxon>Ficus</taxon>
    </lineage>
</organism>
<protein>
    <submittedName>
        <fullName evidence="2">Uncharacterized protein</fullName>
    </submittedName>
</protein>
<keyword evidence="3" id="KW-1185">Reference proteome</keyword>